<dbReference type="OrthoDB" id="9762913at2"/>
<evidence type="ECO:0000313" key="4">
    <source>
        <dbReference type="EMBL" id="THF75679.1"/>
    </source>
</evidence>
<evidence type="ECO:0000256" key="2">
    <source>
        <dbReference type="ARBA" id="ARBA00023002"/>
    </source>
</evidence>
<dbReference type="PANTHER" id="PTHR42991:SF1">
    <property type="entry name" value="ALDEHYDE DEHYDROGENASE"/>
    <property type="match status" value="1"/>
</dbReference>
<name>A0A4S4BLM1_9BACI</name>
<comment type="similarity">
    <text evidence="1">Belongs to the aldehyde dehydrogenase family.</text>
</comment>
<evidence type="ECO:0000259" key="3">
    <source>
        <dbReference type="Pfam" id="PF00171"/>
    </source>
</evidence>
<dbReference type="Pfam" id="PF00171">
    <property type="entry name" value="Aldedh"/>
    <property type="match status" value="1"/>
</dbReference>
<dbReference type="Proteomes" id="UP000310334">
    <property type="component" value="Unassembled WGS sequence"/>
</dbReference>
<dbReference type="InterPro" id="IPR016162">
    <property type="entry name" value="Ald_DH_N"/>
</dbReference>
<dbReference type="GO" id="GO:0008911">
    <property type="term" value="F:lactaldehyde dehydrogenase (NAD+) activity"/>
    <property type="evidence" value="ECO:0007669"/>
    <property type="project" value="TreeGrafter"/>
</dbReference>
<dbReference type="Gene3D" id="3.40.309.10">
    <property type="entry name" value="Aldehyde Dehydrogenase, Chain A, domain 2"/>
    <property type="match status" value="1"/>
</dbReference>
<dbReference type="InterPro" id="IPR016161">
    <property type="entry name" value="Ald_DH/histidinol_DH"/>
</dbReference>
<sequence length="127" mass="14190">MFKWVHEAVEQGARVVCGNKRNKSLFFPTLPTDVKPDMKVSYKEIFAPVVSAIPFKDMDEVIRLVNDSDHGLQAGAFTNDINTKFYLANQIEMGGLNINDTSNWRADIIPYGGIKIVGLAEKVQSML</sequence>
<dbReference type="PANTHER" id="PTHR42991">
    <property type="entry name" value="ALDEHYDE DEHYDROGENASE"/>
    <property type="match status" value="1"/>
</dbReference>
<dbReference type="InterPro" id="IPR051020">
    <property type="entry name" value="ALDH-related_metabolic_enz"/>
</dbReference>
<gene>
    <name evidence="4" type="ORF">E6W99_23135</name>
</gene>
<keyword evidence="2" id="KW-0560">Oxidoreductase</keyword>
<keyword evidence="5" id="KW-1185">Reference proteome</keyword>
<dbReference type="SUPFAM" id="SSF53720">
    <property type="entry name" value="ALDH-like"/>
    <property type="match status" value="1"/>
</dbReference>
<evidence type="ECO:0000256" key="1">
    <source>
        <dbReference type="ARBA" id="ARBA00009986"/>
    </source>
</evidence>
<dbReference type="InterPro" id="IPR015590">
    <property type="entry name" value="Aldehyde_DH_dom"/>
</dbReference>
<dbReference type="Gene3D" id="3.40.605.10">
    <property type="entry name" value="Aldehyde Dehydrogenase, Chain A, domain 1"/>
    <property type="match status" value="1"/>
</dbReference>
<organism evidence="4 5">
    <name type="scientific">Metabacillus sediminilitoris</name>
    <dbReference type="NCBI Taxonomy" id="2567941"/>
    <lineage>
        <taxon>Bacteria</taxon>
        <taxon>Bacillati</taxon>
        <taxon>Bacillota</taxon>
        <taxon>Bacilli</taxon>
        <taxon>Bacillales</taxon>
        <taxon>Bacillaceae</taxon>
        <taxon>Metabacillus</taxon>
    </lineage>
</organism>
<comment type="caution">
    <text evidence="4">The sequence shown here is derived from an EMBL/GenBank/DDBJ whole genome shotgun (WGS) entry which is preliminary data.</text>
</comment>
<dbReference type="InterPro" id="IPR016163">
    <property type="entry name" value="Ald_DH_C"/>
</dbReference>
<protein>
    <submittedName>
        <fullName evidence="4">Aldehyde dehydrogenase family protein</fullName>
    </submittedName>
</protein>
<reference evidence="4 5" key="1">
    <citation type="submission" date="2019-04" db="EMBL/GenBank/DDBJ databases">
        <title>Bacillus sediminilitoris sp. nov., isolated from a tidal flat sediment on the East China Sea.</title>
        <authorList>
            <person name="Wei Y."/>
            <person name="Mao H."/>
            <person name="Fang J."/>
        </authorList>
    </citation>
    <scope>NUCLEOTIDE SEQUENCE [LARGE SCALE GENOMIC DNA]</scope>
    <source>
        <strain evidence="4 5">DSL-17</strain>
    </source>
</reference>
<evidence type="ECO:0000313" key="5">
    <source>
        <dbReference type="Proteomes" id="UP000310334"/>
    </source>
</evidence>
<accession>A0A4S4BLM1</accession>
<dbReference type="RefSeq" id="WP_136358304.1">
    <property type="nucleotide sequence ID" value="NZ_CP046266.1"/>
</dbReference>
<dbReference type="EMBL" id="SSNT01000025">
    <property type="protein sequence ID" value="THF75679.1"/>
    <property type="molecule type" value="Genomic_DNA"/>
</dbReference>
<dbReference type="AlphaFoldDB" id="A0A4S4BLM1"/>
<proteinExistence type="inferred from homology"/>
<feature type="domain" description="Aldehyde dehydrogenase" evidence="3">
    <location>
        <begin position="3"/>
        <end position="119"/>
    </location>
</feature>